<sequence>MSAALSNVRSETATKIVSTKDGKHCRNNSVISLSSTFKDSARRFMLRSISEGFRERNSSPERSFLISCWDDSPERCMSSFLFVRRDQWHLGA</sequence>
<dbReference type="Proteomes" id="UP000887116">
    <property type="component" value="Unassembled WGS sequence"/>
</dbReference>
<evidence type="ECO:0000313" key="2">
    <source>
        <dbReference type="Proteomes" id="UP000887116"/>
    </source>
</evidence>
<gene>
    <name evidence="1" type="ORF">TNCT_330881</name>
</gene>
<evidence type="ECO:0000313" key="1">
    <source>
        <dbReference type="EMBL" id="GFQ88374.1"/>
    </source>
</evidence>
<protein>
    <submittedName>
        <fullName evidence="1">Uncharacterized protein</fullName>
    </submittedName>
</protein>
<reference evidence="1" key="1">
    <citation type="submission" date="2020-07" db="EMBL/GenBank/DDBJ databases">
        <title>Multicomponent nature underlies the extraordinary mechanical properties of spider dragline silk.</title>
        <authorList>
            <person name="Kono N."/>
            <person name="Nakamura H."/>
            <person name="Mori M."/>
            <person name="Yoshida Y."/>
            <person name="Ohtoshi R."/>
            <person name="Malay A.D."/>
            <person name="Moran D.A.P."/>
            <person name="Tomita M."/>
            <person name="Numata K."/>
            <person name="Arakawa K."/>
        </authorList>
    </citation>
    <scope>NUCLEOTIDE SEQUENCE</scope>
</reference>
<comment type="caution">
    <text evidence="1">The sequence shown here is derived from an EMBL/GenBank/DDBJ whole genome shotgun (WGS) entry which is preliminary data.</text>
</comment>
<keyword evidence="2" id="KW-1185">Reference proteome</keyword>
<proteinExistence type="predicted"/>
<name>A0A8X6HKL9_TRICU</name>
<accession>A0A8X6HKL9</accession>
<dbReference type="AlphaFoldDB" id="A0A8X6HKL9"/>
<organism evidence="1 2">
    <name type="scientific">Trichonephila clavata</name>
    <name type="common">Joro spider</name>
    <name type="synonym">Nephila clavata</name>
    <dbReference type="NCBI Taxonomy" id="2740835"/>
    <lineage>
        <taxon>Eukaryota</taxon>
        <taxon>Metazoa</taxon>
        <taxon>Ecdysozoa</taxon>
        <taxon>Arthropoda</taxon>
        <taxon>Chelicerata</taxon>
        <taxon>Arachnida</taxon>
        <taxon>Araneae</taxon>
        <taxon>Araneomorphae</taxon>
        <taxon>Entelegynae</taxon>
        <taxon>Araneoidea</taxon>
        <taxon>Nephilidae</taxon>
        <taxon>Trichonephila</taxon>
    </lineage>
</organism>
<dbReference type="EMBL" id="BMAO01003504">
    <property type="protein sequence ID" value="GFQ88374.1"/>
    <property type="molecule type" value="Genomic_DNA"/>
</dbReference>